<feature type="region of interest" description="Disordered" evidence="1">
    <location>
        <begin position="333"/>
        <end position="361"/>
    </location>
</feature>
<dbReference type="Proteomes" id="UP000694930">
    <property type="component" value="Chromosome 7"/>
</dbReference>
<gene>
    <name evidence="4" type="primary">LOC107024772</name>
</gene>
<reference evidence="3" key="1">
    <citation type="journal article" date="2014" name="Nat. Genet.">
        <title>The genome of the stress-tolerant wild tomato species Solanum pennellii.</title>
        <authorList>
            <person name="Bolger A."/>
            <person name="Scossa F."/>
            <person name="Bolger M.E."/>
            <person name="Lanz C."/>
            <person name="Maumus F."/>
            <person name="Tohge T."/>
            <person name="Quesneville H."/>
            <person name="Alseekh S."/>
            <person name="Sorensen I."/>
            <person name="Lichtenstein G."/>
            <person name="Fich E.A."/>
            <person name="Conte M."/>
            <person name="Keller H."/>
            <person name="Schneeberger K."/>
            <person name="Schwacke R."/>
            <person name="Ofner I."/>
            <person name="Vrebalov J."/>
            <person name="Xu Y."/>
            <person name="Osorio S."/>
            <person name="Aflitos S.A."/>
            <person name="Schijlen E."/>
            <person name="Jimenez-Gomez J.M."/>
            <person name="Ryngajllo M."/>
            <person name="Kimura S."/>
            <person name="Kumar R."/>
            <person name="Koenig D."/>
            <person name="Headland L.R."/>
            <person name="Maloof J.N."/>
            <person name="Sinha N."/>
            <person name="van Ham R.C."/>
            <person name="Lankhorst R.K."/>
            <person name="Mao L."/>
            <person name="Vogel A."/>
            <person name="Arsova B."/>
            <person name="Panstruga R."/>
            <person name="Fei Z."/>
            <person name="Rose J.K."/>
            <person name="Zamir D."/>
            <person name="Carrari F."/>
            <person name="Giovannoni J.J."/>
            <person name="Weigel D."/>
            <person name="Usadel B."/>
            <person name="Fernie A.R."/>
        </authorList>
    </citation>
    <scope>NUCLEOTIDE SEQUENCE [LARGE SCALE GENOMIC DNA]</scope>
    <source>
        <strain evidence="3">cv. LA0716</strain>
    </source>
</reference>
<organism evidence="3 4">
    <name type="scientific">Solanum pennellii</name>
    <name type="common">Tomato</name>
    <name type="synonym">Lycopersicon pennellii</name>
    <dbReference type="NCBI Taxonomy" id="28526"/>
    <lineage>
        <taxon>Eukaryota</taxon>
        <taxon>Viridiplantae</taxon>
        <taxon>Streptophyta</taxon>
        <taxon>Embryophyta</taxon>
        <taxon>Tracheophyta</taxon>
        <taxon>Spermatophyta</taxon>
        <taxon>Magnoliopsida</taxon>
        <taxon>eudicotyledons</taxon>
        <taxon>Gunneridae</taxon>
        <taxon>Pentapetalae</taxon>
        <taxon>asterids</taxon>
        <taxon>lamiids</taxon>
        <taxon>Solanales</taxon>
        <taxon>Solanaceae</taxon>
        <taxon>Solanoideae</taxon>
        <taxon>Solaneae</taxon>
        <taxon>Solanum</taxon>
        <taxon>Solanum subgen. Lycopersicon</taxon>
    </lineage>
</organism>
<feature type="compositionally biased region" description="Polar residues" evidence="1">
    <location>
        <begin position="336"/>
        <end position="361"/>
    </location>
</feature>
<dbReference type="GeneID" id="107024772"/>
<reference evidence="4" key="2">
    <citation type="submission" date="2025-08" db="UniProtKB">
        <authorList>
            <consortium name="RefSeq"/>
        </authorList>
    </citation>
    <scope>IDENTIFICATION</scope>
</reference>
<keyword evidence="3" id="KW-1185">Reference proteome</keyword>
<feature type="compositionally biased region" description="Low complexity" evidence="1">
    <location>
        <begin position="249"/>
        <end position="262"/>
    </location>
</feature>
<feature type="domain" description="Retrotransposon gag" evidence="2">
    <location>
        <begin position="68"/>
        <end position="156"/>
    </location>
</feature>
<evidence type="ECO:0000259" key="2">
    <source>
        <dbReference type="Pfam" id="PF03732"/>
    </source>
</evidence>
<dbReference type="PANTHER" id="PTHR33223">
    <property type="entry name" value="CCHC-TYPE DOMAIN-CONTAINING PROTEIN"/>
    <property type="match status" value="1"/>
</dbReference>
<protein>
    <submittedName>
        <fullName evidence="4">Uncharacterized protein LOC107024772</fullName>
    </submittedName>
</protein>
<evidence type="ECO:0000313" key="3">
    <source>
        <dbReference type="Proteomes" id="UP000694930"/>
    </source>
</evidence>
<evidence type="ECO:0000256" key="1">
    <source>
        <dbReference type="SAM" id="MobiDB-lite"/>
    </source>
</evidence>
<dbReference type="PANTHER" id="PTHR33223:SF8">
    <property type="entry name" value="OS04G0172440 PROTEIN"/>
    <property type="match status" value="1"/>
</dbReference>
<accession>A0ABM1H6Z9</accession>
<dbReference type="RefSeq" id="XP_015081224.1">
    <property type="nucleotide sequence ID" value="XM_015225738.1"/>
</dbReference>
<proteinExistence type="predicted"/>
<name>A0ABM1H6Z9_SOLPN</name>
<sequence length="361" mass="41779">MKELQCIPDIVGLSYAEFCIHPDLNLPEGFKIPKFDTFGGVGKPMAHLRLYCDQLMGVGRDEALLMRLFNQSLCGEDLEWFILHETRQWPSWNALAKDFIDRFAYNVKIVPDRYSLEKMKQKPIESYREFAYRWRKEAARVRRPMTEKEIVKVFVRVQEPEYYDRIMLLVGAKFVEIVKVGETIEDGLKLGKISWVSTSPGYSGLIRKKREKVVVVSYGGRKPPRNSSHSQDRSRPSPKSHQAYYPQSNHPNNHNTTPTYPNSQISSYQCPPPNLQNFSPTYPNFPQPYQIPSPYQNIAPNCANEQSSYRAPSPIYQVQAPIYQNPLPNYKAPVPNYQTNPYPRSQAPRLNTRNYQQVPTP</sequence>
<evidence type="ECO:0000313" key="4">
    <source>
        <dbReference type="RefSeq" id="XP_015081224.1"/>
    </source>
</evidence>
<dbReference type="InterPro" id="IPR005162">
    <property type="entry name" value="Retrotrans_gag_dom"/>
</dbReference>
<feature type="compositionally biased region" description="Polar residues" evidence="1">
    <location>
        <begin position="237"/>
        <end position="248"/>
    </location>
</feature>
<dbReference type="Pfam" id="PF03732">
    <property type="entry name" value="Retrotrans_gag"/>
    <property type="match status" value="1"/>
</dbReference>
<feature type="region of interest" description="Disordered" evidence="1">
    <location>
        <begin position="218"/>
        <end position="268"/>
    </location>
</feature>